<comment type="similarity">
    <text evidence="2">Belongs to the REXO1/REXO3 family.</text>
</comment>
<dbReference type="EMBL" id="QGNW01000762">
    <property type="protein sequence ID" value="RVW62728.1"/>
    <property type="molecule type" value="Genomic_DNA"/>
</dbReference>
<evidence type="ECO:0000256" key="4">
    <source>
        <dbReference type="ARBA" id="ARBA00022801"/>
    </source>
</evidence>
<dbReference type="Pfam" id="PF00929">
    <property type="entry name" value="RNase_T"/>
    <property type="match status" value="1"/>
</dbReference>
<dbReference type="AlphaFoldDB" id="A0A438FS13"/>
<dbReference type="InterPro" id="IPR036397">
    <property type="entry name" value="RNaseH_sf"/>
</dbReference>
<evidence type="ECO:0000256" key="5">
    <source>
        <dbReference type="ARBA" id="ARBA00022839"/>
    </source>
</evidence>
<dbReference type="SUPFAM" id="SSF53098">
    <property type="entry name" value="Ribonuclease H-like"/>
    <property type="match status" value="1"/>
</dbReference>
<evidence type="ECO:0000313" key="10">
    <source>
        <dbReference type="Proteomes" id="UP000288805"/>
    </source>
</evidence>
<evidence type="ECO:0000256" key="1">
    <source>
        <dbReference type="ARBA" id="ARBA00004123"/>
    </source>
</evidence>
<dbReference type="PANTHER" id="PTHR12801">
    <property type="entry name" value="RNA EXONUCLEASE REXO1 / RECO3 FAMILY MEMBER-RELATED"/>
    <property type="match status" value="1"/>
</dbReference>
<name>A0A438FS13_VITVI</name>
<evidence type="ECO:0000256" key="7">
    <source>
        <dbReference type="SAM" id="MobiDB-lite"/>
    </source>
</evidence>
<dbReference type="FunFam" id="3.30.420.10:FF:000019">
    <property type="entry name" value="RNA exonuclease NEF-sp"/>
    <property type="match status" value="1"/>
</dbReference>
<dbReference type="InterPro" id="IPR012337">
    <property type="entry name" value="RNaseH-like_sf"/>
</dbReference>
<evidence type="ECO:0000256" key="3">
    <source>
        <dbReference type="ARBA" id="ARBA00022722"/>
    </source>
</evidence>
<feature type="region of interest" description="Disordered" evidence="7">
    <location>
        <begin position="300"/>
        <end position="322"/>
    </location>
</feature>
<dbReference type="SMART" id="SM00479">
    <property type="entry name" value="EXOIII"/>
    <property type="match status" value="1"/>
</dbReference>
<comment type="caution">
    <text evidence="9">The sequence shown here is derived from an EMBL/GenBank/DDBJ whole genome shotgun (WGS) entry which is preliminary data.</text>
</comment>
<comment type="subcellular location">
    <subcellularLocation>
        <location evidence="1">Nucleus</location>
    </subcellularLocation>
</comment>
<keyword evidence="4" id="KW-0378">Hydrolase</keyword>
<dbReference type="GO" id="GO:0003676">
    <property type="term" value="F:nucleic acid binding"/>
    <property type="evidence" value="ECO:0007669"/>
    <property type="project" value="InterPro"/>
</dbReference>
<dbReference type="InterPro" id="IPR017850">
    <property type="entry name" value="Alkaline_phosphatase_core_sf"/>
</dbReference>
<keyword evidence="5" id="KW-0269">Exonuclease</keyword>
<proteinExistence type="inferred from homology"/>
<keyword evidence="3" id="KW-0540">Nuclease</keyword>
<dbReference type="CDD" id="cd06145">
    <property type="entry name" value="REX1_like"/>
    <property type="match status" value="1"/>
</dbReference>
<dbReference type="Gene3D" id="3.30.420.10">
    <property type="entry name" value="Ribonuclease H-like superfamily/Ribonuclease H"/>
    <property type="match status" value="1"/>
</dbReference>
<sequence length="846" mass="95206">MRSPKHKTQKPVSKPESATNATASSTFFDIYGPECIYICNEILVRASSILNSRDNAEFRCPIAGEFENRERMLDDLLDQTLEEAFRNLFSLVANKDGWVAEAWEEVREGGSWNPCFSRHFNDWELVEVETLFRKLCSLVVKREVKDKLSWNENKSSEFSVRSLYGSFPRGPREPFPASIVWRTWAPMKAKAEVVFKTPDADSTLNLQDVQGLVTWVLAEGFMPSWIFIKNKPLIPKVVMLYVPGLDAALYMSQSKILSGLKEFCGNPRAVLALSCVSDRMQTIDALLTCKLKRKRNEVDSALKKHDQTSEQGGCSGGSNNSSSMEVLKDLPFPITYYTLTAKELEDNGYCHDQPGFVSTLPAPSGCRLYEMLALDCEMVAYCVSLSTLFRWHVQCVTSEGFELTRISLVDIKGQVVLDKLVKPSNRIIDYNTRYSGITCEMLNGVTTGLKDVQEDFLKLVYKETILVGHSLENDLLALKISHDLVIDTAVLYKHPRGASYKTALRVLTRRFLSREIQESRNGHDSIEDARAAMELALLKIRHGKSFVLCILMLDCSPGPMPLHGVPVVSTTWAQACDEIFLSNLGWHMASGYYAKAFEGHWESLFSVSTLRTGFLSITIGSALGKGVCLGRTYPMLIMWHCSGPEFGSPPSFMRKKLLTVLNDYGKTSSFIDDISIVRRYTSEASHAFPVSSDVEALSKAKKEVKNDKVHFVWTQFSELNSYFKKQAEDTDKLNAKLAEMISLLTCNKKSTTPKGIKFSVTSELKDILTCIDTRIRSLYHELPANTMLIICTGHGDTAIVHRLRKMLREQIETTVSREKLVKVLEELQAQAEGFVKRMAGKFCNSR</sequence>
<dbReference type="Proteomes" id="UP000288805">
    <property type="component" value="Unassembled WGS sequence"/>
</dbReference>
<organism evidence="9 10">
    <name type="scientific">Vitis vinifera</name>
    <name type="common">Grape</name>
    <dbReference type="NCBI Taxonomy" id="29760"/>
    <lineage>
        <taxon>Eukaryota</taxon>
        <taxon>Viridiplantae</taxon>
        <taxon>Streptophyta</taxon>
        <taxon>Embryophyta</taxon>
        <taxon>Tracheophyta</taxon>
        <taxon>Spermatophyta</taxon>
        <taxon>Magnoliopsida</taxon>
        <taxon>eudicotyledons</taxon>
        <taxon>Gunneridae</taxon>
        <taxon>Pentapetalae</taxon>
        <taxon>rosids</taxon>
        <taxon>Vitales</taxon>
        <taxon>Vitaceae</taxon>
        <taxon>Viteae</taxon>
        <taxon>Vitis</taxon>
    </lineage>
</organism>
<protein>
    <submittedName>
        <fullName evidence="9">Small RNA degrading nuclease 5</fullName>
    </submittedName>
</protein>
<reference evidence="9 10" key="1">
    <citation type="journal article" date="2018" name="PLoS Genet.">
        <title>Population sequencing reveals clonal diversity and ancestral inbreeding in the grapevine cultivar Chardonnay.</title>
        <authorList>
            <person name="Roach M.J."/>
            <person name="Johnson D.L."/>
            <person name="Bohlmann J."/>
            <person name="van Vuuren H.J."/>
            <person name="Jones S.J."/>
            <person name="Pretorius I.S."/>
            <person name="Schmidt S.A."/>
            <person name="Borneman A.R."/>
        </authorList>
    </citation>
    <scope>NUCLEOTIDE SEQUENCE [LARGE SCALE GENOMIC DNA]</scope>
    <source>
        <strain evidence="10">cv. Chardonnay</strain>
        <tissue evidence="9">Leaf</tissue>
    </source>
</reference>
<feature type="domain" description="Exonuclease" evidence="8">
    <location>
        <begin position="370"/>
        <end position="545"/>
    </location>
</feature>
<gene>
    <name evidence="9" type="primary">SDN5_0</name>
    <name evidence="9" type="ORF">CK203_060319</name>
</gene>
<evidence type="ECO:0000313" key="9">
    <source>
        <dbReference type="EMBL" id="RVW62728.1"/>
    </source>
</evidence>
<dbReference type="SUPFAM" id="SSF53649">
    <property type="entry name" value="Alkaline phosphatase-like"/>
    <property type="match status" value="1"/>
</dbReference>
<accession>A0A438FS13</accession>
<dbReference type="PANTHER" id="PTHR12801:SF157">
    <property type="entry name" value="SMALL RNA DEGRADING NUCLEASE 5"/>
    <property type="match status" value="1"/>
</dbReference>
<evidence type="ECO:0000256" key="2">
    <source>
        <dbReference type="ARBA" id="ARBA00006357"/>
    </source>
</evidence>
<dbReference type="GO" id="GO:0005634">
    <property type="term" value="C:nucleus"/>
    <property type="evidence" value="ECO:0007669"/>
    <property type="project" value="UniProtKB-SubCell"/>
</dbReference>
<dbReference type="InterPro" id="IPR013520">
    <property type="entry name" value="Ribonucl_H"/>
</dbReference>
<keyword evidence="6" id="KW-0539">Nucleus</keyword>
<dbReference type="GO" id="GO:0004527">
    <property type="term" value="F:exonuclease activity"/>
    <property type="evidence" value="ECO:0007669"/>
    <property type="project" value="UniProtKB-KW"/>
</dbReference>
<dbReference type="InterPro" id="IPR034922">
    <property type="entry name" value="REX1-like_exo"/>
</dbReference>
<dbReference type="InterPro" id="IPR047021">
    <property type="entry name" value="REXO1/3/4-like"/>
</dbReference>
<evidence type="ECO:0000256" key="6">
    <source>
        <dbReference type="ARBA" id="ARBA00023242"/>
    </source>
</evidence>
<evidence type="ECO:0000259" key="8">
    <source>
        <dbReference type="SMART" id="SM00479"/>
    </source>
</evidence>